<dbReference type="AlphaFoldDB" id="A0A6B4JKA1"/>
<gene>
    <name evidence="1" type="ORF">FDG31_02625</name>
</gene>
<dbReference type="EMBL" id="SXFB01000001">
    <property type="protein sequence ID" value="NFV25069.1"/>
    <property type="molecule type" value="Genomic_DNA"/>
</dbReference>
<name>A0A6B4JKA1_CLOBO</name>
<dbReference type="Proteomes" id="UP000486903">
    <property type="component" value="Unassembled WGS sequence"/>
</dbReference>
<evidence type="ECO:0000313" key="1">
    <source>
        <dbReference type="EMBL" id="NFV25069.1"/>
    </source>
</evidence>
<evidence type="ECO:0000313" key="2">
    <source>
        <dbReference type="Proteomes" id="UP000486903"/>
    </source>
</evidence>
<comment type="caution">
    <text evidence="1">The sequence shown here is derived from an EMBL/GenBank/DDBJ whole genome shotgun (WGS) entry which is preliminary data.</text>
</comment>
<protein>
    <submittedName>
        <fullName evidence="1">Uncharacterized protein</fullName>
    </submittedName>
</protein>
<accession>A0A6B4JKA1</accession>
<dbReference type="RefSeq" id="WP_003372356.1">
    <property type="nucleotide sequence ID" value="NZ_JACBBA010000001.1"/>
</dbReference>
<reference evidence="1 2" key="1">
    <citation type="submission" date="2019-04" db="EMBL/GenBank/DDBJ databases">
        <title>Genome sequencing of Clostridium botulinum Groups I-IV and Clostridium butyricum.</title>
        <authorList>
            <person name="Brunt J."/>
            <person name="Van Vliet A.H.M."/>
            <person name="Stringer S.C."/>
            <person name="Carter A.T."/>
            <person name="Peck M.W."/>
        </authorList>
    </citation>
    <scope>NUCLEOTIDE SEQUENCE [LARGE SCALE GENOMIC DNA]</scope>
    <source>
        <strain evidence="1 2">BL81</strain>
    </source>
</reference>
<proteinExistence type="predicted"/>
<organism evidence="1 2">
    <name type="scientific">Clostridium botulinum</name>
    <dbReference type="NCBI Taxonomy" id="1491"/>
    <lineage>
        <taxon>Bacteria</taxon>
        <taxon>Bacillati</taxon>
        <taxon>Bacillota</taxon>
        <taxon>Clostridia</taxon>
        <taxon>Eubacteriales</taxon>
        <taxon>Clostridiaceae</taxon>
        <taxon>Clostridium</taxon>
    </lineage>
</organism>
<sequence>MNRKIIVKLKSKPISISPEYRLEYKICMLVIILHFSCRNSKGSVNKINYIMNSLYTHKSMVEMEMSRKASNIYSDFDKTLNKVLNIAVLSDIVAINDGQILLLNKGEELIQLIIDNELFLNELNLLKNKKKDFITEGALK</sequence>